<protein>
    <submittedName>
        <fullName evidence="3">PH domain-containing protein</fullName>
    </submittedName>
</protein>
<feature type="transmembrane region" description="Helical" evidence="1">
    <location>
        <begin position="50"/>
        <end position="67"/>
    </location>
</feature>
<reference evidence="3 4" key="1">
    <citation type="journal article" date="2019" name="Int. J. Syst. Evol. Microbiol.">
        <title>The Global Catalogue of Microorganisms (GCM) 10K type strain sequencing project: providing services to taxonomists for standard genome sequencing and annotation.</title>
        <authorList>
            <consortium name="The Broad Institute Genomics Platform"/>
            <consortium name="The Broad Institute Genome Sequencing Center for Infectious Disease"/>
            <person name="Wu L."/>
            <person name="Ma J."/>
        </authorList>
    </citation>
    <scope>NUCLEOTIDE SEQUENCE [LARGE SCALE GENOMIC DNA]</scope>
    <source>
        <strain evidence="3 4">JCM 13518</strain>
    </source>
</reference>
<evidence type="ECO:0000313" key="4">
    <source>
        <dbReference type="Proteomes" id="UP001501057"/>
    </source>
</evidence>
<comment type="caution">
    <text evidence="3">The sequence shown here is derived from an EMBL/GenBank/DDBJ whole genome shotgun (WGS) entry which is preliminary data.</text>
</comment>
<organism evidence="3 4">
    <name type="scientific">Aeromicrobium alkaliterrae</name>
    <dbReference type="NCBI Taxonomy" id="302168"/>
    <lineage>
        <taxon>Bacteria</taxon>
        <taxon>Bacillati</taxon>
        <taxon>Actinomycetota</taxon>
        <taxon>Actinomycetes</taxon>
        <taxon>Propionibacteriales</taxon>
        <taxon>Nocardioidaceae</taxon>
        <taxon>Aeromicrobium</taxon>
    </lineage>
</organism>
<gene>
    <name evidence="3" type="ORF">GCM10009710_07190</name>
</gene>
<keyword evidence="1" id="KW-0812">Transmembrane</keyword>
<dbReference type="Pfam" id="PF10756">
    <property type="entry name" value="bPH_6"/>
    <property type="match status" value="1"/>
</dbReference>
<evidence type="ECO:0000313" key="3">
    <source>
        <dbReference type="EMBL" id="GAA1729141.1"/>
    </source>
</evidence>
<keyword evidence="4" id="KW-1185">Reference proteome</keyword>
<name>A0ABN2JJ48_9ACTN</name>
<feature type="domain" description="Low molecular weight protein antigen 6 PH" evidence="2">
    <location>
        <begin position="68"/>
        <end position="134"/>
    </location>
</feature>
<keyword evidence="1" id="KW-0472">Membrane</keyword>
<feature type="transmembrane region" description="Helical" evidence="1">
    <location>
        <begin position="18"/>
        <end position="38"/>
    </location>
</feature>
<evidence type="ECO:0000256" key="1">
    <source>
        <dbReference type="SAM" id="Phobius"/>
    </source>
</evidence>
<dbReference type="InterPro" id="IPR019692">
    <property type="entry name" value="CFP-6_PH"/>
</dbReference>
<evidence type="ECO:0000259" key="2">
    <source>
        <dbReference type="Pfam" id="PF10756"/>
    </source>
</evidence>
<dbReference type="RefSeq" id="WP_344197829.1">
    <property type="nucleotide sequence ID" value="NZ_BAAAME010000002.1"/>
</dbReference>
<dbReference type="EMBL" id="BAAAME010000002">
    <property type="protein sequence ID" value="GAA1729141.1"/>
    <property type="molecule type" value="Genomic_DNA"/>
</dbReference>
<dbReference type="Proteomes" id="UP001501057">
    <property type="component" value="Unassembled WGS sequence"/>
</dbReference>
<proteinExistence type="predicted"/>
<sequence length="140" mass="15285">MTVSAADRLVVRPQGPRIVAYAVAVLMLVSIVAMGRALPDYVYFSVSERITMWLLAVAVLALLHGVGRSVVRADAEGIEVVNGYKRHHLTWDQVEGISMKPGAPWATLVTKDDERVILFALQSSDGDGREIVSQLRAWAA</sequence>
<accession>A0ABN2JJ48</accession>
<keyword evidence="1" id="KW-1133">Transmembrane helix</keyword>